<feature type="transmembrane region" description="Helical" evidence="1">
    <location>
        <begin position="69"/>
        <end position="92"/>
    </location>
</feature>
<dbReference type="GeneID" id="63733229"/>
<protein>
    <submittedName>
        <fullName evidence="2">Uncharacterized protein</fullName>
    </submittedName>
</protein>
<gene>
    <name evidence="2" type="ORF">ASPVEDRAFT_855667</name>
</gene>
<dbReference type="EMBL" id="KV878133">
    <property type="protein sequence ID" value="OJJ05496.1"/>
    <property type="molecule type" value="Genomic_DNA"/>
</dbReference>
<dbReference type="VEuPathDB" id="FungiDB:ASPVEDRAFT_855667"/>
<dbReference type="Proteomes" id="UP000184073">
    <property type="component" value="Unassembled WGS sequence"/>
</dbReference>
<dbReference type="RefSeq" id="XP_040671258.1">
    <property type="nucleotide sequence ID" value="XM_040817718.1"/>
</dbReference>
<organism evidence="2 3">
    <name type="scientific">Aspergillus versicolor CBS 583.65</name>
    <dbReference type="NCBI Taxonomy" id="1036611"/>
    <lineage>
        <taxon>Eukaryota</taxon>
        <taxon>Fungi</taxon>
        <taxon>Dikarya</taxon>
        <taxon>Ascomycota</taxon>
        <taxon>Pezizomycotina</taxon>
        <taxon>Eurotiomycetes</taxon>
        <taxon>Eurotiomycetidae</taxon>
        <taxon>Eurotiales</taxon>
        <taxon>Aspergillaceae</taxon>
        <taxon>Aspergillus</taxon>
        <taxon>Aspergillus subgen. Nidulantes</taxon>
    </lineage>
</organism>
<evidence type="ECO:0000313" key="3">
    <source>
        <dbReference type="Proteomes" id="UP000184073"/>
    </source>
</evidence>
<keyword evidence="1" id="KW-1133">Transmembrane helix</keyword>
<keyword evidence="3" id="KW-1185">Reference proteome</keyword>
<reference evidence="3" key="1">
    <citation type="journal article" date="2017" name="Genome Biol.">
        <title>Comparative genomics reveals high biological diversity and specific adaptations in the industrially and medically important fungal genus Aspergillus.</title>
        <authorList>
            <person name="de Vries R.P."/>
            <person name="Riley R."/>
            <person name="Wiebenga A."/>
            <person name="Aguilar-Osorio G."/>
            <person name="Amillis S."/>
            <person name="Uchima C.A."/>
            <person name="Anderluh G."/>
            <person name="Asadollahi M."/>
            <person name="Askin M."/>
            <person name="Barry K."/>
            <person name="Battaglia E."/>
            <person name="Bayram O."/>
            <person name="Benocci T."/>
            <person name="Braus-Stromeyer S.A."/>
            <person name="Caldana C."/>
            <person name="Canovas D."/>
            <person name="Cerqueira G.C."/>
            <person name="Chen F."/>
            <person name="Chen W."/>
            <person name="Choi C."/>
            <person name="Clum A."/>
            <person name="Dos Santos R.A."/>
            <person name="Damasio A.R."/>
            <person name="Diallinas G."/>
            <person name="Emri T."/>
            <person name="Fekete E."/>
            <person name="Flipphi M."/>
            <person name="Freyberg S."/>
            <person name="Gallo A."/>
            <person name="Gournas C."/>
            <person name="Habgood R."/>
            <person name="Hainaut M."/>
            <person name="Harispe M.L."/>
            <person name="Henrissat B."/>
            <person name="Hilden K.S."/>
            <person name="Hope R."/>
            <person name="Hossain A."/>
            <person name="Karabika E."/>
            <person name="Karaffa L."/>
            <person name="Karanyi Z."/>
            <person name="Krasevec N."/>
            <person name="Kuo A."/>
            <person name="Kusch H."/>
            <person name="LaButti K."/>
            <person name="Lagendijk E.L."/>
            <person name="Lapidus A."/>
            <person name="Levasseur A."/>
            <person name="Lindquist E."/>
            <person name="Lipzen A."/>
            <person name="Logrieco A.F."/>
            <person name="MacCabe A."/>
            <person name="Maekelae M.R."/>
            <person name="Malavazi I."/>
            <person name="Melin P."/>
            <person name="Meyer V."/>
            <person name="Mielnichuk N."/>
            <person name="Miskei M."/>
            <person name="Molnar A.P."/>
            <person name="Mule G."/>
            <person name="Ngan C.Y."/>
            <person name="Orejas M."/>
            <person name="Orosz E."/>
            <person name="Ouedraogo J.P."/>
            <person name="Overkamp K.M."/>
            <person name="Park H.-S."/>
            <person name="Perrone G."/>
            <person name="Piumi F."/>
            <person name="Punt P.J."/>
            <person name="Ram A.F."/>
            <person name="Ramon A."/>
            <person name="Rauscher S."/>
            <person name="Record E."/>
            <person name="Riano-Pachon D.M."/>
            <person name="Robert V."/>
            <person name="Roehrig J."/>
            <person name="Ruller R."/>
            <person name="Salamov A."/>
            <person name="Salih N.S."/>
            <person name="Samson R.A."/>
            <person name="Sandor E."/>
            <person name="Sanguinetti M."/>
            <person name="Schuetze T."/>
            <person name="Sepcic K."/>
            <person name="Shelest E."/>
            <person name="Sherlock G."/>
            <person name="Sophianopoulou V."/>
            <person name="Squina F.M."/>
            <person name="Sun H."/>
            <person name="Susca A."/>
            <person name="Todd R.B."/>
            <person name="Tsang A."/>
            <person name="Unkles S.E."/>
            <person name="van de Wiele N."/>
            <person name="van Rossen-Uffink D."/>
            <person name="Oliveira J.V."/>
            <person name="Vesth T.C."/>
            <person name="Visser J."/>
            <person name="Yu J.-H."/>
            <person name="Zhou M."/>
            <person name="Andersen M.R."/>
            <person name="Archer D.B."/>
            <person name="Baker S.E."/>
            <person name="Benoit I."/>
            <person name="Brakhage A.A."/>
            <person name="Braus G.H."/>
            <person name="Fischer R."/>
            <person name="Frisvad J.C."/>
            <person name="Goldman G.H."/>
            <person name="Houbraken J."/>
            <person name="Oakley B."/>
            <person name="Pocsi I."/>
            <person name="Scazzocchio C."/>
            <person name="Seiboth B."/>
            <person name="vanKuyk P.A."/>
            <person name="Wortman J."/>
            <person name="Dyer P.S."/>
            <person name="Grigoriev I.V."/>
        </authorList>
    </citation>
    <scope>NUCLEOTIDE SEQUENCE [LARGE SCALE GENOMIC DNA]</scope>
    <source>
        <strain evidence="3">CBS 583.65</strain>
    </source>
</reference>
<dbReference type="AlphaFoldDB" id="A0A1L9PVP7"/>
<evidence type="ECO:0000313" key="2">
    <source>
        <dbReference type="EMBL" id="OJJ05496.1"/>
    </source>
</evidence>
<name>A0A1L9PVP7_ASPVE</name>
<proteinExistence type="predicted"/>
<evidence type="ECO:0000256" key="1">
    <source>
        <dbReference type="SAM" id="Phobius"/>
    </source>
</evidence>
<keyword evidence="1" id="KW-0472">Membrane</keyword>
<accession>A0A1L9PVP7</accession>
<sequence length="103" mass="11725">MAAALCRYPWAQFLPVNDYPKAENRPEVERTTKTTFTAQSDYTTMLGHTTIFEQELHTQMVGPLEDPNIPLVTITILHVMIGAFLGSSSFYFGDRIQEDARRD</sequence>
<keyword evidence="1" id="KW-0812">Transmembrane</keyword>